<proteinExistence type="inferred from homology"/>
<evidence type="ECO:0000256" key="11">
    <source>
        <dbReference type="ARBA" id="ARBA00023180"/>
    </source>
</evidence>
<dbReference type="PANTHER" id="PTHR48056">
    <property type="entry name" value="LRR RECEPTOR-LIKE SERINE/THREONINE-PROTEIN KINASE-RELATED"/>
    <property type="match status" value="1"/>
</dbReference>
<keyword evidence="10 12" id="KW-0675">Receptor</keyword>
<gene>
    <name evidence="12" type="ORF">SHERM_22538</name>
</gene>
<reference evidence="12" key="1">
    <citation type="submission" date="2019-12" db="EMBL/GenBank/DDBJ databases">
        <authorList>
            <person name="Scholes J."/>
        </authorList>
    </citation>
    <scope>NUCLEOTIDE SEQUENCE</scope>
</reference>
<evidence type="ECO:0000256" key="9">
    <source>
        <dbReference type="ARBA" id="ARBA00023136"/>
    </source>
</evidence>
<comment type="similarity">
    <text evidence="2">Belongs to the RLP family.</text>
</comment>
<comment type="subcellular location">
    <subcellularLocation>
        <location evidence="1">Cell membrane</location>
    </subcellularLocation>
</comment>
<evidence type="ECO:0000256" key="3">
    <source>
        <dbReference type="ARBA" id="ARBA00022475"/>
    </source>
</evidence>
<evidence type="ECO:0000256" key="5">
    <source>
        <dbReference type="ARBA" id="ARBA00022692"/>
    </source>
</evidence>
<evidence type="ECO:0000256" key="4">
    <source>
        <dbReference type="ARBA" id="ARBA00022614"/>
    </source>
</evidence>
<dbReference type="InterPro" id="IPR050647">
    <property type="entry name" value="Plant_LRR-RLKs"/>
</dbReference>
<evidence type="ECO:0000313" key="13">
    <source>
        <dbReference type="Proteomes" id="UP001153555"/>
    </source>
</evidence>
<accession>A0A9N7NCE6</accession>
<keyword evidence="4" id="KW-0433">Leucine-rich repeat</keyword>
<evidence type="ECO:0000256" key="8">
    <source>
        <dbReference type="ARBA" id="ARBA00022989"/>
    </source>
</evidence>
<sequence length="552" mass="59595">MDPIRLNSTHNNVFTGPFPSPASICSPQLTEVLDFSLNQLTGPVPPGLGSHCSNLQVFRAGFNFLSGQLPGDLHLAKSLTQLSLPNNRLSGPITQTILSLSNLKILELHVNELSGEIPRDIGLLSNLEQLQLHTNNLSGTLPPSLASCPNLTTLLLRNNRLTGQILDLDFSRLQNLQAVDLGNNTLSGNIPASLCLCRSLTAIRLAYNQLTGQVPPCMASLKSLAHLSLSDNYLSNVNGALRILRHCDNLAVLFLSRCFKDELMPDLLHLDGFRNLQIFTLGGCGLSGQIPSWISKLRRLKVLNLSYNRITGPIPTWLADMPSLFVLNLTKNSLTGGLPQEFGHMPALISDNTSSDLSYLALPFLFDALQYNRLFNLPRGLKVGNNSLGGSIPPEIGRLVLLHVLELSNNGFNGSIPDQLSGLVNLEKLDMSGNHLTGQIPESFTRLHFLSTFSVANNDLQGEIPIGGQFDTFPAASFVGNPKLCGDVLQRSCPVVVGPMEDEPDDDDDGSSSKIPFGAGYLVGFLAVSVTWVFHCSCKSASGSHEETGSFG</sequence>
<keyword evidence="7" id="KW-0677">Repeat</keyword>
<dbReference type="GO" id="GO:0005886">
    <property type="term" value="C:plasma membrane"/>
    <property type="evidence" value="ECO:0007669"/>
    <property type="project" value="UniProtKB-SubCell"/>
</dbReference>
<dbReference type="GO" id="GO:0051707">
    <property type="term" value="P:response to other organism"/>
    <property type="evidence" value="ECO:0007669"/>
    <property type="project" value="UniProtKB-ARBA"/>
</dbReference>
<dbReference type="PANTHER" id="PTHR48056:SF57">
    <property type="entry name" value="LEUCINE-RICH REPEAT-CONTAINING N-TERMINAL PLANT-TYPE DOMAIN-CONTAINING PROTEIN"/>
    <property type="match status" value="1"/>
</dbReference>
<keyword evidence="9" id="KW-0472">Membrane</keyword>
<evidence type="ECO:0000313" key="12">
    <source>
        <dbReference type="EMBL" id="CAA0825800.1"/>
    </source>
</evidence>
<dbReference type="AlphaFoldDB" id="A0A9N7NCE6"/>
<dbReference type="InterPro" id="IPR032675">
    <property type="entry name" value="LRR_dom_sf"/>
</dbReference>
<dbReference type="FunFam" id="3.80.10.10:FF:000213">
    <property type="entry name" value="Tyrosine-sulfated glycopeptide receptor 1"/>
    <property type="match status" value="1"/>
</dbReference>
<evidence type="ECO:0000256" key="2">
    <source>
        <dbReference type="ARBA" id="ARBA00009592"/>
    </source>
</evidence>
<dbReference type="EMBL" id="CACSLK010026087">
    <property type="protein sequence ID" value="CAA0825800.1"/>
    <property type="molecule type" value="Genomic_DNA"/>
</dbReference>
<evidence type="ECO:0000256" key="7">
    <source>
        <dbReference type="ARBA" id="ARBA00022737"/>
    </source>
</evidence>
<dbReference type="OrthoDB" id="1740823at2759"/>
<name>A0A9N7NCE6_STRHE</name>
<dbReference type="GO" id="GO:0033612">
    <property type="term" value="F:receptor serine/threonine kinase binding"/>
    <property type="evidence" value="ECO:0007669"/>
    <property type="project" value="TreeGrafter"/>
</dbReference>
<evidence type="ECO:0000256" key="10">
    <source>
        <dbReference type="ARBA" id="ARBA00023170"/>
    </source>
</evidence>
<keyword evidence="6" id="KW-0732">Signal</keyword>
<dbReference type="Gene3D" id="3.80.10.10">
    <property type="entry name" value="Ribonuclease Inhibitor"/>
    <property type="match status" value="2"/>
</dbReference>
<keyword evidence="5" id="KW-0812">Transmembrane</keyword>
<dbReference type="Pfam" id="PF00560">
    <property type="entry name" value="LRR_1"/>
    <property type="match status" value="3"/>
</dbReference>
<organism evidence="12 13">
    <name type="scientific">Striga hermonthica</name>
    <name type="common">Purple witchweed</name>
    <name type="synonym">Buchnera hermonthica</name>
    <dbReference type="NCBI Taxonomy" id="68872"/>
    <lineage>
        <taxon>Eukaryota</taxon>
        <taxon>Viridiplantae</taxon>
        <taxon>Streptophyta</taxon>
        <taxon>Embryophyta</taxon>
        <taxon>Tracheophyta</taxon>
        <taxon>Spermatophyta</taxon>
        <taxon>Magnoliopsida</taxon>
        <taxon>eudicotyledons</taxon>
        <taxon>Gunneridae</taxon>
        <taxon>Pentapetalae</taxon>
        <taxon>asterids</taxon>
        <taxon>lamiids</taxon>
        <taxon>Lamiales</taxon>
        <taxon>Orobanchaceae</taxon>
        <taxon>Buchnereae</taxon>
        <taxon>Striga</taxon>
    </lineage>
</organism>
<dbReference type="FunFam" id="3.80.10.10:FF:000041">
    <property type="entry name" value="LRR receptor-like serine/threonine-protein kinase ERECTA"/>
    <property type="match status" value="1"/>
</dbReference>
<keyword evidence="11" id="KW-0325">Glycoprotein</keyword>
<dbReference type="Pfam" id="PF13855">
    <property type="entry name" value="LRR_8"/>
    <property type="match status" value="2"/>
</dbReference>
<dbReference type="Proteomes" id="UP001153555">
    <property type="component" value="Unassembled WGS sequence"/>
</dbReference>
<comment type="caution">
    <text evidence="12">The sequence shown here is derived from an EMBL/GenBank/DDBJ whole genome shotgun (WGS) entry which is preliminary data.</text>
</comment>
<keyword evidence="3" id="KW-1003">Cell membrane</keyword>
<dbReference type="SUPFAM" id="SSF52058">
    <property type="entry name" value="L domain-like"/>
    <property type="match status" value="2"/>
</dbReference>
<dbReference type="InterPro" id="IPR003591">
    <property type="entry name" value="Leu-rich_rpt_typical-subtyp"/>
</dbReference>
<keyword evidence="8" id="KW-1133">Transmembrane helix</keyword>
<evidence type="ECO:0000256" key="1">
    <source>
        <dbReference type="ARBA" id="ARBA00004236"/>
    </source>
</evidence>
<evidence type="ECO:0000256" key="6">
    <source>
        <dbReference type="ARBA" id="ARBA00022729"/>
    </source>
</evidence>
<dbReference type="InterPro" id="IPR001611">
    <property type="entry name" value="Leu-rich_rpt"/>
</dbReference>
<protein>
    <submittedName>
        <fullName evidence="12">Receptor like protein 3</fullName>
    </submittedName>
</protein>
<dbReference type="SMART" id="SM00369">
    <property type="entry name" value="LRR_TYP"/>
    <property type="match status" value="8"/>
</dbReference>
<dbReference type="GO" id="GO:0006952">
    <property type="term" value="P:defense response"/>
    <property type="evidence" value="ECO:0007669"/>
    <property type="project" value="UniProtKB-ARBA"/>
</dbReference>
<keyword evidence="13" id="KW-1185">Reference proteome</keyword>